<dbReference type="PROSITE" id="PS50162">
    <property type="entry name" value="RECA_2"/>
    <property type="match status" value="1"/>
</dbReference>
<dbReference type="PANTHER" id="PTHR22942">
    <property type="entry name" value="RECA/RAD51/RADA DNA STRAND-PAIRING FAMILY MEMBER"/>
    <property type="match status" value="1"/>
</dbReference>
<evidence type="ECO:0000256" key="1">
    <source>
        <dbReference type="ARBA" id="ARBA00022741"/>
    </source>
</evidence>
<dbReference type="EMBL" id="DQVM01000050">
    <property type="protein sequence ID" value="HIQ29473.1"/>
    <property type="molecule type" value="Genomic_DNA"/>
</dbReference>
<dbReference type="Gene3D" id="1.10.150.20">
    <property type="entry name" value="5' to 3' exonuclease, C-terminal subdomain"/>
    <property type="match status" value="1"/>
</dbReference>
<dbReference type="Pfam" id="PF14520">
    <property type="entry name" value="HHH_5"/>
    <property type="match status" value="1"/>
</dbReference>
<dbReference type="PANTHER" id="PTHR22942:SF30">
    <property type="entry name" value="MEIOTIC RECOMBINATION PROTEIN DMC1_LIM15 HOMOLOG"/>
    <property type="match status" value="1"/>
</dbReference>
<name>A0A832ZVK8_CALS0</name>
<dbReference type="NCBIfam" id="TIGR01445">
    <property type="entry name" value="intein_Nterm"/>
    <property type="match status" value="1"/>
</dbReference>
<organism evidence="9 10">
    <name type="scientific">Caldiarchaeum subterraneum</name>
    <dbReference type="NCBI Taxonomy" id="311458"/>
    <lineage>
        <taxon>Archaea</taxon>
        <taxon>Nitrososphaerota</taxon>
        <taxon>Candidatus Caldarchaeales</taxon>
        <taxon>Candidatus Caldarchaeaceae</taxon>
        <taxon>Candidatus Caldarchaeum</taxon>
    </lineage>
</organism>
<proteinExistence type="predicted"/>
<dbReference type="SUPFAM" id="SSF55608">
    <property type="entry name" value="Homing endonucleases"/>
    <property type="match status" value="1"/>
</dbReference>
<feature type="domain" description="RecA family profile 2" evidence="7">
    <location>
        <begin position="628"/>
        <end position="689"/>
    </location>
</feature>
<dbReference type="GO" id="GO:0140664">
    <property type="term" value="F:ATP-dependent DNA damage sensor activity"/>
    <property type="evidence" value="ECO:0007669"/>
    <property type="project" value="InterPro"/>
</dbReference>
<reference evidence="9" key="1">
    <citation type="journal article" date="2020" name="ISME J.">
        <title>Gammaproteobacteria mediating utilization of methyl-, sulfur- and petroleum organic compounds in deep ocean hydrothermal plumes.</title>
        <authorList>
            <person name="Zhou Z."/>
            <person name="Liu Y."/>
            <person name="Pan J."/>
            <person name="Cron B.R."/>
            <person name="Toner B.M."/>
            <person name="Anantharaman K."/>
            <person name="Breier J.A."/>
            <person name="Dick G.J."/>
            <person name="Li M."/>
        </authorList>
    </citation>
    <scope>NUCLEOTIDE SEQUENCE</scope>
    <source>
        <strain evidence="9">SZUA-1515</strain>
    </source>
</reference>
<comment type="caution">
    <text evidence="9">The sequence shown here is derived from an EMBL/GenBank/DDBJ whole genome shotgun (WGS) entry which is preliminary data.</text>
</comment>
<dbReference type="SMART" id="SM00306">
    <property type="entry name" value="HintN"/>
    <property type="match status" value="1"/>
</dbReference>
<dbReference type="InterPro" id="IPR027417">
    <property type="entry name" value="P-loop_NTPase"/>
</dbReference>
<keyword evidence="5" id="KW-0238">DNA-binding</keyword>
<dbReference type="SUPFAM" id="SSF51294">
    <property type="entry name" value="Hedgehog/intein (Hint) domain"/>
    <property type="match status" value="1"/>
</dbReference>
<dbReference type="GO" id="GO:0004519">
    <property type="term" value="F:endonuclease activity"/>
    <property type="evidence" value="ECO:0007669"/>
    <property type="project" value="InterPro"/>
</dbReference>
<dbReference type="PRINTS" id="PR00379">
    <property type="entry name" value="INTEIN"/>
</dbReference>
<dbReference type="SUPFAM" id="SSF52540">
    <property type="entry name" value="P-loop containing nucleoside triphosphate hydrolases"/>
    <property type="match status" value="2"/>
</dbReference>
<dbReference type="AlphaFoldDB" id="A0A832ZVK8"/>
<evidence type="ECO:0000256" key="3">
    <source>
        <dbReference type="ARBA" id="ARBA00022840"/>
    </source>
</evidence>
<evidence type="ECO:0000259" key="8">
    <source>
        <dbReference type="PROSITE" id="PS50819"/>
    </source>
</evidence>
<dbReference type="InterPro" id="IPR027434">
    <property type="entry name" value="Homing_endonucl"/>
</dbReference>
<dbReference type="GO" id="GO:0005524">
    <property type="term" value="F:ATP binding"/>
    <property type="evidence" value="ECO:0007669"/>
    <property type="project" value="UniProtKB-KW"/>
</dbReference>
<dbReference type="InterPro" id="IPR006141">
    <property type="entry name" value="Intein_N"/>
</dbReference>
<dbReference type="SUPFAM" id="SSF47794">
    <property type="entry name" value="Rad51 N-terminal domain-like"/>
    <property type="match status" value="1"/>
</dbReference>
<feature type="domain" description="RecA family profile 1" evidence="6">
    <location>
        <begin position="485"/>
        <end position="620"/>
    </location>
</feature>
<evidence type="ECO:0000313" key="10">
    <source>
        <dbReference type="Proteomes" id="UP000608579"/>
    </source>
</evidence>
<dbReference type="Pfam" id="PF14528">
    <property type="entry name" value="LAGLIDADG_3"/>
    <property type="match status" value="1"/>
</dbReference>
<dbReference type="InterPro" id="IPR004860">
    <property type="entry name" value="LAGLIDADG_dom"/>
</dbReference>
<dbReference type="GO" id="GO:0003677">
    <property type="term" value="F:DNA binding"/>
    <property type="evidence" value="ECO:0007669"/>
    <property type="project" value="UniProtKB-KW"/>
</dbReference>
<evidence type="ECO:0000256" key="2">
    <source>
        <dbReference type="ARBA" id="ARBA00022813"/>
    </source>
</evidence>
<evidence type="ECO:0000256" key="5">
    <source>
        <dbReference type="ARBA" id="ARBA00023125"/>
    </source>
</evidence>
<dbReference type="InterPro" id="IPR030934">
    <property type="entry name" value="Intein_C"/>
</dbReference>
<evidence type="ECO:0000259" key="7">
    <source>
        <dbReference type="PROSITE" id="PS50163"/>
    </source>
</evidence>
<accession>A0A832ZVK8</accession>
<dbReference type="CDD" id="cd00081">
    <property type="entry name" value="Hint"/>
    <property type="match status" value="1"/>
</dbReference>
<keyword evidence="4" id="KW-0651">Protein splicing</keyword>
<dbReference type="NCBIfam" id="NF003301">
    <property type="entry name" value="PRK04301.1"/>
    <property type="match status" value="1"/>
</dbReference>
<dbReference type="InterPro" id="IPR003587">
    <property type="entry name" value="Hint_dom_N"/>
</dbReference>
<keyword evidence="1" id="KW-0547">Nucleotide-binding</keyword>
<gene>
    <name evidence="9" type="primary">radA</name>
    <name evidence="9" type="ORF">EYH45_02800</name>
</gene>
<protein>
    <submittedName>
        <fullName evidence="9">DNA repair and recombination protein RadA</fullName>
    </submittedName>
</protein>
<dbReference type="InterPro" id="IPR006142">
    <property type="entry name" value="INTEIN"/>
</dbReference>
<dbReference type="InterPro" id="IPR010995">
    <property type="entry name" value="DNA_repair_Rad51/TF_NusA_a-hlx"/>
</dbReference>
<dbReference type="PROSITE" id="PS50818">
    <property type="entry name" value="INTEIN_C_TER"/>
    <property type="match status" value="1"/>
</dbReference>
<dbReference type="Pfam" id="PF08423">
    <property type="entry name" value="Rad51"/>
    <property type="match status" value="2"/>
</dbReference>
<dbReference type="InterPro" id="IPR004042">
    <property type="entry name" value="Intein_endonuc_central"/>
</dbReference>
<evidence type="ECO:0000259" key="6">
    <source>
        <dbReference type="PROSITE" id="PS50162"/>
    </source>
</evidence>
<evidence type="ECO:0000313" key="9">
    <source>
        <dbReference type="EMBL" id="HIQ29473.1"/>
    </source>
</evidence>
<dbReference type="InterPro" id="IPR020588">
    <property type="entry name" value="RecA_ATP-bd"/>
</dbReference>
<dbReference type="PROSITE" id="PS50163">
    <property type="entry name" value="RECA_3"/>
    <property type="match status" value="1"/>
</dbReference>
<dbReference type="InterPro" id="IPR036844">
    <property type="entry name" value="Hint_dom_sf"/>
</dbReference>
<evidence type="ECO:0000256" key="4">
    <source>
        <dbReference type="ARBA" id="ARBA00023000"/>
    </source>
</evidence>
<dbReference type="Proteomes" id="UP000608579">
    <property type="component" value="Unassembled WGS sequence"/>
</dbReference>
<keyword evidence="2" id="KW-0068">Autocatalytic cleavage</keyword>
<keyword evidence="3" id="KW-0067">ATP-binding</keyword>
<dbReference type="Gene3D" id="3.40.50.300">
    <property type="entry name" value="P-loop containing nucleotide triphosphate hydrolases"/>
    <property type="match status" value="2"/>
</dbReference>
<dbReference type="GO" id="GO:0006281">
    <property type="term" value="P:DNA repair"/>
    <property type="evidence" value="ECO:0007669"/>
    <property type="project" value="InterPro"/>
</dbReference>
<feature type="domain" description="DOD-type homing endonuclease" evidence="8">
    <location>
        <begin position="260"/>
        <end position="384"/>
    </location>
</feature>
<dbReference type="PROSITE" id="PS50819">
    <property type="entry name" value="INTEIN_ENDONUCLEASE"/>
    <property type="match status" value="1"/>
</dbReference>
<dbReference type="InterPro" id="IPR020587">
    <property type="entry name" value="RecA_monomer-monomer_interface"/>
</dbReference>
<sequence>MSAKEKAKERPQRVYREIEDLPGVGAATAEKLREVGFTTIESLATATVTELANAGISDKRAAEIIAAAREAIEISWVTAKELAQLKTSIGKVTTGSRALDNLIGGGVETQAITEFFGEFGSGKCVAKGTYVPYLNPDEIHLEPIEDIYEKYKRLYGEQPYGDGFIVPLRGVKVFSFTGCGTEPVEAAFMYREWVDELLVVRTGQGRELKITPTHMLLTIDAEGNLRWVRAAQLKPGNPIAVPTRLTAAGDSSLNPDDAYFLGLFTAAGEAKPPSITTGNTEVKRWLTTYLKNRLNSSPTLREEKNVTTILLGGSVKNLLGRIASCRAEDKFTPDNILNACEELVKHFLAGYIEGRGYSTDAIELPTRSRKLAYGLAYLLCRIGVNPVMEERIARGKRYYKLFITGGDREKITQLPFRALPSEKPGQKESREGKTEVREIYETTPLAWDYVEDVRREKYMDYVYDFNVPDTANFIGGPLPTVMHNSQICHQLAVNVQLPPEKGGLGGAALYIDTENTFRIERVTSMARHLGLDPDEVSERIIYAEAYTSDHQILLLEKSDKVIKENNIRLIIIDSLTAHFRSEYLGRQFLAERQQKLNKHMHKLIRLARAFNAAAVVTNQVMARPDEFFAHGAVSPVGGHIVGHTSHTRVMIRKSAGKNVRIARLVSSPHLPEGEAVFKITENGVEDVEEGEVRGR</sequence>
<dbReference type="InterPro" id="IPR013632">
    <property type="entry name" value="Rad51_C"/>
</dbReference>
<dbReference type="PROSITE" id="PS50817">
    <property type="entry name" value="INTEIN_N_TER"/>
    <property type="match status" value="1"/>
</dbReference>
<dbReference type="GO" id="GO:0016539">
    <property type="term" value="P:intein-mediated protein splicing"/>
    <property type="evidence" value="ECO:0007669"/>
    <property type="project" value="InterPro"/>
</dbReference>
<dbReference type="Gene3D" id="3.10.28.10">
    <property type="entry name" value="Homing endonucleases"/>
    <property type="match status" value="1"/>
</dbReference>
<dbReference type="Gene3D" id="2.170.16.10">
    <property type="entry name" value="Hedgehog/Intein (Hint) domain"/>
    <property type="match status" value="1"/>
</dbReference>